<keyword evidence="3" id="KW-1185">Reference proteome</keyword>
<proteinExistence type="predicted"/>
<evidence type="ECO:0000313" key="2">
    <source>
        <dbReference type="EMBL" id="QFI37817.1"/>
    </source>
</evidence>
<dbReference type="PANTHER" id="PTHR34714">
    <property type="entry name" value="EGF-LIKE DOMAIN-CONTAINING PROTEIN"/>
    <property type="match status" value="1"/>
</dbReference>
<name>A0A5J6WII7_MORMI</name>
<accession>A0A5J6WII7</accession>
<protein>
    <submittedName>
        <fullName evidence="2">Uncharacterized protein</fullName>
    </submittedName>
</protein>
<dbReference type="OrthoDB" id="4496929at2"/>
<dbReference type="Proteomes" id="UP000327424">
    <property type="component" value="Chromosome"/>
</dbReference>
<reference evidence="2 3" key="1">
    <citation type="submission" date="2019-09" db="EMBL/GenBank/DDBJ databases">
        <title>Hybrid Assembly of the complete Genome of the Deep-Sea Bacterium Moritella marina from long Nanopore and Illumina reads.</title>
        <authorList>
            <person name="Magin S."/>
            <person name="Georgoulis A."/>
            <person name="Papadimitriou K."/>
            <person name="Iliakis G."/>
            <person name="Vorgias C.E."/>
        </authorList>
    </citation>
    <scope>NUCLEOTIDE SEQUENCE [LARGE SCALE GENOMIC DNA]</scope>
    <source>
        <strain evidence="2 3">MP-1</strain>
    </source>
</reference>
<dbReference type="KEGG" id="mmaa:FR932_08110"/>
<keyword evidence="1" id="KW-0732">Signal</keyword>
<dbReference type="PANTHER" id="PTHR34714:SF2">
    <property type="entry name" value="EGF-LIKE DOMAIN-CONTAINING PROTEIN"/>
    <property type="match status" value="1"/>
</dbReference>
<dbReference type="EMBL" id="CP044399">
    <property type="protein sequence ID" value="QFI37817.1"/>
    <property type="molecule type" value="Genomic_DNA"/>
</dbReference>
<feature type="signal peptide" evidence="1">
    <location>
        <begin position="1"/>
        <end position="26"/>
    </location>
</feature>
<evidence type="ECO:0000313" key="3">
    <source>
        <dbReference type="Proteomes" id="UP000327424"/>
    </source>
</evidence>
<gene>
    <name evidence="2" type="ORF">FR932_08110</name>
</gene>
<dbReference type="RefSeq" id="WP_019441020.1">
    <property type="nucleotide sequence ID" value="NZ_ALOE01000013.1"/>
</dbReference>
<organism evidence="2 3">
    <name type="scientific">Moritella marina ATCC 15381</name>
    <dbReference type="NCBI Taxonomy" id="1202962"/>
    <lineage>
        <taxon>Bacteria</taxon>
        <taxon>Pseudomonadati</taxon>
        <taxon>Pseudomonadota</taxon>
        <taxon>Gammaproteobacteria</taxon>
        <taxon>Alteromonadales</taxon>
        <taxon>Moritellaceae</taxon>
        <taxon>Moritella</taxon>
    </lineage>
</organism>
<dbReference type="AlphaFoldDB" id="A0A5J6WII7"/>
<sequence>MKVLNHFITLSLLLSLSLLFSVSVNATDWLNYYKLAQPKNLPDSVIKSTVSNDGQTYLVSGMLLDLSTILNDYSLTTGANKPNAIVIVADTLTVTESVITNLTNQRLFIFSRNIIGNKAVTLNIDARTSNSVSLGIFAKNINDNINVITLLPSSYEFDIAMPVTDGFGEIYTITETLYNKTIIKNEIDGLIAIDSAPYLAVFNHSFDMAASIFDSDPELSIAMLDWVESVLRFMPATISENVELKSLYLQVSNLKQFIQLSYNNPNYVPGLNHDMYEYTYASYLAAMGAYEDKYQNYIDRNIALADRKQLATLMLEDLQSASNAEFAIIERSVNQVNQLRGSLIKQTTNYQGQDTNILKAQIAFRQGLETFEDRATIQTVFDVVSAIANAGTAIAGSAGGDPSGLIKFIATLPDLGTKVILLKKKLDYIAKKQREIQESLATIDAFSNDVKYQVVVDDIAKFYNTVQHTVPTLEASNLVWDEFLIDARADFAPVIGAGVPGATPYLAELERLAAQAKAISATEINLAQELSRQIDLRISSQVNAANINRVSALIASIDDDTSATSALEDAFFRTLSNLKRPMFIAIANYQSAFAYWSLEESIVTPSLNKSFAAYTRDLAFMREQEAASLDRFYPRPQDFSSISHHISDIDKLAEFKNTGILHFTLPLNSTLFADFDRVRLDEASVLIEGTELPTGLYNIDLLSSGTYQDRRYQDNYTFTAMPLFRRIIYNLVNSQTQEVDVLTNGAIASDYALNYFMPTPFTTWTIKLNNWQDIDLSTIDNIKVSFSGNGIPNF</sequence>
<feature type="chain" id="PRO_5023816167" evidence="1">
    <location>
        <begin position="27"/>
        <end position="794"/>
    </location>
</feature>
<evidence type="ECO:0000256" key="1">
    <source>
        <dbReference type="SAM" id="SignalP"/>
    </source>
</evidence>